<proteinExistence type="predicted"/>
<dbReference type="AlphaFoldDB" id="A0A383D6C9"/>
<accession>A0A383D6C9</accession>
<evidence type="ECO:0000313" key="1">
    <source>
        <dbReference type="EMBL" id="SVE39829.1"/>
    </source>
</evidence>
<protein>
    <submittedName>
        <fullName evidence="1">Uncharacterized protein</fullName>
    </submittedName>
</protein>
<feature type="non-terminal residue" evidence="1">
    <location>
        <position position="66"/>
    </location>
</feature>
<reference evidence="1" key="1">
    <citation type="submission" date="2018-05" db="EMBL/GenBank/DDBJ databases">
        <authorList>
            <person name="Lanie J.A."/>
            <person name="Ng W.-L."/>
            <person name="Kazmierczak K.M."/>
            <person name="Andrzejewski T.M."/>
            <person name="Davidsen T.M."/>
            <person name="Wayne K.J."/>
            <person name="Tettelin H."/>
            <person name="Glass J.I."/>
            <person name="Rusch D."/>
            <person name="Podicherti R."/>
            <person name="Tsui H.-C.T."/>
            <person name="Winkler M.E."/>
        </authorList>
    </citation>
    <scope>NUCLEOTIDE SEQUENCE</scope>
</reference>
<gene>
    <name evidence="1" type="ORF">METZ01_LOCUS492683</name>
</gene>
<name>A0A383D6C9_9ZZZZ</name>
<organism evidence="1">
    <name type="scientific">marine metagenome</name>
    <dbReference type="NCBI Taxonomy" id="408172"/>
    <lineage>
        <taxon>unclassified sequences</taxon>
        <taxon>metagenomes</taxon>
        <taxon>ecological metagenomes</taxon>
    </lineage>
</organism>
<sequence>MSKKYGTKKGKEKKIPERELIGGEFYLIDEKKCLYASTKDDGIYYNAEGKGLFLRTNPRSADDNSA</sequence>
<dbReference type="EMBL" id="UINC01214549">
    <property type="protein sequence ID" value="SVE39829.1"/>
    <property type="molecule type" value="Genomic_DNA"/>
</dbReference>